<dbReference type="PROSITE" id="PS50075">
    <property type="entry name" value="CARRIER"/>
    <property type="match status" value="3"/>
</dbReference>
<evidence type="ECO:0000259" key="19">
    <source>
        <dbReference type="PROSITE" id="PS52004"/>
    </source>
</evidence>
<accession>A0A7V1LM19</accession>
<evidence type="ECO:0000256" key="9">
    <source>
        <dbReference type="ARBA" id="ARBA00023054"/>
    </source>
</evidence>
<dbReference type="InterPro" id="IPR049551">
    <property type="entry name" value="PKS_DH_C"/>
</dbReference>
<dbReference type="SUPFAM" id="SSF55048">
    <property type="entry name" value="Probable ACP-binding domain of malonyl-CoA ACP transacylase"/>
    <property type="match status" value="1"/>
</dbReference>
<dbReference type="InterPro" id="IPR020841">
    <property type="entry name" value="PKS_Beta-ketoAc_synthase_dom"/>
</dbReference>
<dbReference type="Gene3D" id="3.90.180.10">
    <property type="entry name" value="Medium-chain alcohol dehydrogenases, catalytic domain"/>
    <property type="match status" value="1"/>
</dbReference>
<dbReference type="Pfam" id="PF00107">
    <property type="entry name" value="ADH_zinc_N"/>
    <property type="match status" value="1"/>
</dbReference>
<keyword evidence="7" id="KW-0276">Fatty acid metabolism</keyword>
<dbReference type="InterPro" id="IPR049552">
    <property type="entry name" value="PKS_DH_N"/>
</dbReference>
<dbReference type="InterPro" id="IPR040097">
    <property type="entry name" value="FAAL/FAAC"/>
</dbReference>
<evidence type="ECO:0000256" key="10">
    <source>
        <dbReference type="ARBA" id="ARBA00023098"/>
    </source>
</evidence>
<dbReference type="GO" id="GO:0005737">
    <property type="term" value="C:cytoplasm"/>
    <property type="evidence" value="ECO:0007669"/>
    <property type="project" value="UniProtKB-SubCell"/>
</dbReference>
<dbReference type="Gene3D" id="3.30.300.30">
    <property type="match status" value="2"/>
</dbReference>
<gene>
    <name evidence="21" type="ORF">ENJ10_07240</name>
</gene>
<evidence type="ECO:0000256" key="11">
    <source>
        <dbReference type="ARBA" id="ARBA00023268"/>
    </source>
</evidence>
<dbReference type="InterPro" id="IPR042099">
    <property type="entry name" value="ANL_N_sf"/>
</dbReference>
<feature type="domain" description="Carrier" evidence="18">
    <location>
        <begin position="2796"/>
        <end position="2873"/>
    </location>
</feature>
<dbReference type="InterPro" id="IPR014043">
    <property type="entry name" value="Acyl_transferase_dom"/>
</dbReference>
<evidence type="ECO:0000256" key="5">
    <source>
        <dbReference type="ARBA" id="ARBA00022553"/>
    </source>
</evidence>
<dbReference type="InterPro" id="IPR001227">
    <property type="entry name" value="Ac_transferase_dom_sf"/>
</dbReference>
<dbReference type="InterPro" id="IPR020807">
    <property type="entry name" value="PKS_DH"/>
</dbReference>
<dbReference type="Pfam" id="PF21394">
    <property type="entry name" value="Beta-ketacyl_N"/>
    <property type="match status" value="1"/>
</dbReference>
<feature type="domain" description="Carrier" evidence="18">
    <location>
        <begin position="3853"/>
        <end position="3928"/>
    </location>
</feature>
<dbReference type="CDD" id="cd19531">
    <property type="entry name" value="LCL_NRPS-like"/>
    <property type="match status" value="1"/>
</dbReference>
<dbReference type="InterPro" id="IPR036291">
    <property type="entry name" value="NAD(P)-bd_dom_sf"/>
</dbReference>
<dbReference type="GO" id="GO:0016491">
    <property type="term" value="F:oxidoreductase activity"/>
    <property type="evidence" value="ECO:0007669"/>
    <property type="project" value="InterPro"/>
</dbReference>
<dbReference type="InterPro" id="IPR018201">
    <property type="entry name" value="Ketoacyl_synth_AS"/>
</dbReference>
<dbReference type="Pfam" id="PF00698">
    <property type="entry name" value="Acyl_transf_1"/>
    <property type="match status" value="1"/>
</dbReference>
<evidence type="ECO:0000259" key="20">
    <source>
        <dbReference type="PROSITE" id="PS52019"/>
    </source>
</evidence>
<feature type="region of interest" description="Disordered" evidence="16">
    <location>
        <begin position="3929"/>
        <end position="3963"/>
    </location>
</feature>
<dbReference type="SUPFAM" id="SSF47336">
    <property type="entry name" value="ACP-like"/>
    <property type="match status" value="3"/>
</dbReference>
<feature type="region of interest" description="N-terminal hotdog fold" evidence="15">
    <location>
        <begin position="1653"/>
        <end position="1778"/>
    </location>
</feature>
<dbReference type="Gene3D" id="1.10.1200.10">
    <property type="entry name" value="ACP-like"/>
    <property type="match status" value="3"/>
</dbReference>
<dbReference type="Gene3D" id="2.30.38.10">
    <property type="entry name" value="Luciferase, Domain 3"/>
    <property type="match status" value="1"/>
</dbReference>
<keyword evidence="4" id="KW-0963">Cytoplasm</keyword>
<dbReference type="Gene3D" id="3.10.129.110">
    <property type="entry name" value="Polyketide synthase dehydratase"/>
    <property type="match status" value="1"/>
</dbReference>
<evidence type="ECO:0000313" key="21">
    <source>
        <dbReference type="EMBL" id="HED10466.1"/>
    </source>
</evidence>
<feature type="domain" description="Ketosynthase family 3 (KS3)" evidence="19">
    <location>
        <begin position="749"/>
        <end position="1173"/>
    </location>
</feature>
<dbReference type="PROSITE" id="PS00606">
    <property type="entry name" value="KS3_1"/>
    <property type="match status" value="1"/>
</dbReference>
<comment type="function">
    <text evidence="14">Involved in production of the polyketide antibiotic thailandamide.</text>
</comment>
<keyword evidence="17" id="KW-1133">Transmembrane helix</keyword>
<dbReference type="InterPro" id="IPR013149">
    <property type="entry name" value="ADH-like_C"/>
</dbReference>
<dbReference type="Gene3D" id="3.30.70.3290">
    <property type="match status" value="1"/>
</dbReference>
<dbReference type="SMART" id="SM00827">
    <property type="entry name" value="PKS_AT"/>
    <property type="match status" value="1"/>
</dbReference>
<keyword evidence="5" id="KW-0597">Phosphoprotein</keyword>
<dbReference type="InterPro" id="IPR042104">
    <property type="entry name" value="PKS_dehydratase_sf"/>
</dbReference>
<keyword evidence="11" id="KW-0511">Multifunctional enzyme</keyword>
<dbReference type="GO" id="GO:0005886">
    <property type="term" value="C:plasma membrane"/>
    <property type="evidence" value="ECO:0007669"/>
    <property type="project" value="TreeGrafter"/>
</dbReference>
<keyword evidence="17" id="KW-0472">Membrane</keyword>
<evidence type="ECO:0000256" key="17">
    <source>
        <dbReference type="SAM" id="Phobius"/>
    </source>
</evidence>
<evidence type="ECO:0000256" key="13">
    <source>
        <dbReference type="ARBA" id="ARBA00029443"/>
    </source>
</evidence>
<dbReference type="Gene3D" id="3.40.366.10">
    <property type="entry name" value="Malonyl-Coenzyme A Acyl Carrier Protein, domain 2"/>
    <property type="match status" value="1"/>
</dbReference>
<reference evidence="21" key="1">
    <citation type="journal article" date="2020" name="mSystems">
        <title>Genome- and Community-Level Interaction Insights into Carbon Utilization and Element Cycling Functions of Hydrothermarchaeota in Hydrothermal Sediment.</title>
        <authorList>
            <person name="Zhou Z."/>
            <person name="Liu Y."/>
            <person name="Xu W."/>
            <person name="Pan J."/>
            <person name="Luo Z.H."/>
            <person name="Li M."/>
        </authorList>
    </citation>
    <scope>NUCLEOTIDE SEQUENCE [LARGE SCALE GENOMIC DNA]</scope>
    <source>
        <strain evidence="21">HyVt-456</strain>
    </source>
</reference>
<dbReference type="InterPro" id="IPR049900">
    <property type="entry name" value="PKS_mFAS_DH"/>
</dbReference>
<dbReference type="InterPro" id="IPR050091">
    <property type="entry name" value="PKS_NRPS_Biosynth_Enz"/>
</dbReference>
<dbReference type="InterPro" id="IPR016035">
    <property type="entry name" value="Acyl_Trfase/lysoPLipase"/>
</dbReference>
<dbReference type="Pfam" id="PF21089">
    <property type="entry name" value="PKS_DH_N"/>
    <property type="match status" value="1"/>
</dbReference>
<dbReference type="InterPro" id="IPR009081">
    <property type="entry name" value="PP-bd_ACP"/>
</dbReference>
<keyword evidence="3" id="KW-0596">Phosphopantetheine</keyword>
<dbReference type="Pfam" id="PF00668">
    <property type="entry name" value="Condensation"/>
    <property type="match status" value="1"/>
</dbReference>
<dbReference type="PROSITE" id="PS52004">
    <property type="entry name" value="KS3_2"/>
    <property type="match status" value="1"/>
</dbReference>
<name>A0A7V1LM19_CALAY</name>
<dbReference type="InterPro" id="IPR049490">
    <property type="entry name" value="C883_1060-like_KR_N"/>
</dbReference>
<dbReference type="InterPro" id="IPR014030">
    <property type="entry name" value="Ketoacyl_synth_N"/>
</dbReference>
<dbReference type="Pfam" id="PF23024">
    <property type="entry name" value="AMP-dom_DIP2-like"/>
    <property type="match status" value="1"/>
</dbReference>
<dbReference type="FunFam" id="3.30.300.30:FF:000010">
    <property type="entry name" value="Enterobactin synthetase component F"/>
    <property type="match status" value="1"/>
</dbReference>
<evidence type="ECO:0000256" key="15">
    <source>
        <dbReference type="PROSITE-ProRule" id="PRU01363"/>
    </source>
</evidence>
<dbReference type="SMART" id="SM01294">
    <property type="entry name" value="PKS_PP_betabranch"/>
    <property type="match status" value="1"/>
</dbReference>
<dbReference type="GO" id="GO:0004312">
    <property type="term" value="F:fatty acid synthase activity"/>
    <property type="evidence" value="ECO:0007669"/>
    <property type="project" value="TreeGrafter"/>
</dbReference>
<evidence type="ECO:0000256" key="6">
    <source>
        <dbReference type="ARBA" id="ARBA00022679"/>
    </source>
</evidence>
<evidence type="ECO:0000256" key="7">
    <source>
        <dbReference type="ARBA" id="ARBA00022832"/>
    </source>
</evidence>
<dbReference type="GO" id="GO:0004315">
    <property type="term" value="F:3-oxoacyl-[acyl-carrier-protein] synthase activity"/>
    <property type="evidence" value="ECO:0007669"/>
    <property type="project" value="InterPro"/>
</dbReference>
<comment type="caution">
    <text evidence="21">The sequence shown here is derived from an EMBL/GenBank/DDBJ whole genome shotgun (WGS) entry which is preliminary data.</text>
</comment>
<sequence>MAEKNFNDPRFRPSTLVELVQWRAATKENERVFTFLLDGNKKEVRLSFADLDRKARAFGAMLQQRGLQGERALLLYPPGLDYIIAFFGCLYAGVIAVPAYPPDPNRLNRTLPRLQAIVRDARATVALTNDTIMYMIRILKLGSRFSDSMEKLPFLRKFRTTMNFFTASKTGMADAQDLGDLLWISSDDVLDHMAEKWVDPNINSQTIAFLQYTSGSTGIPKGVILTHENLLANSADIYSAFGYSEGTEGVIWLPIYHDMGLIGGIIQPIYGGMPTTLLSPIHFLQRPLRWLEAISKIKSKQVVSGGPNFAYDLCVKKVTPKQLESLDLSNWSVAFSGAEPVRFETVERFYQTFKGNGFKKEAFLSCYGLAEATLYVTGVDCKQVPPYTHLNLKDLRKNKVTVVDKNHPDAQNMVSCGHTPPDQRVEIVNPQTHEKARPGETGEVWVQGPNVAQGYWQNEQATHETFQAYIKGSNEGPFLRTGDLGCFVDNNLYITGRVKDLIIIRGRNYYPQDIEFLVENEHPDIRPGCSAAFSIEEDSQEKLVIVAEVRQSKNLPLEEIISSIRQVVTETNDIRVHSIVLIKARTIAKTSSGKIQRHAVKNEYLEGKLKVIHTWQGGASISEASLVDDLEDEMATEAAAGETASAGRETAAPKTETAREIESWLINHLAETLGVQRAEIDIRKPFVSYGLDSAQAIGLVGDLEEYIDRPLSPTLIWDYPNIEDLSRYLQSEGSTQAVKLRRPKKGDANEPIAIVGYSLRMPKAKNAGEFWKNLADGVDCISEVPARRWDVDAFYDPNPGTPAKMITRWGGFVDDEDKFDPQFFGISPREAPHMDPQQRLLLEVSYEAFEHAGYTLEKISGSNTGVFVAISGADYLRLQVGNFDALDAYSGTGNAFSIAANRLSYVYNLKGSSFIMDTACSSSLVAVHNAVQSLRRGETDMGLAAGVNLVLAPDITITFSQARMMSPNGRCKTFDADADGYVRGDGVGVVILKRLSDALKDGDTIHALIRGSAINQDGRSNGITAPNGLAQQECIRLALEDAGVSPAEVSYFETHGTGTPLGDPIETEAMKAVMVDGRDESSPLIIGSVKTNIGHLESAAGISGLLKTILALEHKTIPRHLHFKKLNPHIKLENTHIAIATETMPWNHNKGPRIAGVSAYGFGGTNAHIVLQEAPDTLDTQLERDLSKTDRPFLLTLSAHSNSALEAMAARYAEALKDETFESAEAFWDFLYSAAAHRSHLDYSAALVAGSRTEMIEMLEGFGSENPAVIRSSSEANAANRLLFVYSGQGPQWYAMGRQLMEKEVVFRTALEQIDTFFSEYADWSIIEELKRDEETSRMGETEVAQPAIFAIQVALTRLWESWGIRPAAVVGHSVGEVAAAYVSGTLSLKDAVKVIYHRGKLMQRATGFGKMASVALPVEKVREAIRGFEDKIGIGAHNSPENTVLSGEPEALEKVIARLEAEGVYTKMLRVNYAFHSPHMEPFKQELVDLLQGIQVHKPIIPIYSTLTGKRSTETDYDPVYWSRNIREQVSFAGAMNEIIKEGYSLVLELAPHPVLGGAIRECYSKAKAGATVLFSLKRRENEQETLYRALGALYTRGLEVRWQKVYPAGVRFRALPAYPWQKERYWFDLKNDDPMTAPIFKRPQSGFSGGHPLIGTPLRDPLMQGKILYKTTLDVDRLPWLKGHKIQESVVFPATAYIEQAINAFPDKNGRAVTLKDFNIFKALFLSEDEQPVHLVYTPYTDHHGNIQIFSLSREAEMERWAMNAMGTLSAHAPQNDRSHSVEEIKKHCGNQLDAADLYARLSERGLQYTDAFRAISEIWNGNGQALGRIVIDREQAGSGSDYAIHPALLDASLQVLSATLMETLKDDDSTYMPVYIERFTLHASPADEVWAHARLTSEIDKDMRAIRGDITIFDNDGNPVAEVQGLKLQRLGQKEELDISDWYYKLDWEEAPLETANTDKLLEETPGSWLIYLDKHPLGQAIAGRLKNAGHEVFIARPSDDFTRIDEFIYGIRMDEKEDYRRVMEAMLTHSSLTPKGILFLTGLDMPANASLQPEDVLAREQSLLLSALYATQSLLEQTLKKRPRLAFITEKARVLENESHAVAVAQSSLWGFGRVVTSENPTLHCLKIDLDNAEHQADDVITQILADHREDQLALHGGKRYTARLDRAREMHMDTESAGTGLSLPDGNYRLKIETPGSLSALTYETVARTSPQAGQVEVEVVAAGLNFRDVLEALGLYPGGPIPLGSECAGIVSAVGEGVNTFKPGDAVLGIAPHTFGKYALTDARLLARKPENISFVEAATLPITYLTAYYAMVYLGRLRKGERILIHAGAGGVGQAAIRIAQMIGAEVFTTAGSEEKHTFLRQMGVTHLMSSRSLEFARQVMEETANEGVDMVLNSLAGEFIPRSIALLRPYGRFLEIGKTDLFQNSQIDMYPFRNNLSYHAIDLDMVSRDKPELISELLAELMGHFEKGALQPLPHTHFTAPEIIDAFRYMAQRKNIGKIVVSMKSEEAQERRVAPFIDVDGQYVITGGMGDLGMILAEWLISKGARHLVLLGRKAPGETVAARLSTWRDKGVSVETAAVDVADFRALRTLLIALHKTRPVKGIFHAAGVLSDSGVLNFERESFVKVLPPKIAGSFNLYKIAGDISPDFLVNFSSVAATIGNPGQANYAAANIFMDAVGQLAISENQNFTTINWGLWATGMAARNEAISIPGAGTIEPQHGLTILENALTQKLKHLIITPVSWPEFLAPFPEDRIPRLYLRFKDQRKAARGGGKDAITPEMLAPLSEEERMTMMVDYLKTKIAKVLSVPPSKLEEDKALNSLGLDSLMAIELKNSVETSLGTQLAIATLLKGPSIRDLAVNMLEQLLDEEFEEADVILEDESAFPVSHGQRAMWFQHQLSPASIYNQVYAVRIADKVDVELLRKSLNALSMRHAVLRTNFTTENGKPVQVIHETPLEILSEVDATHLDEEAFDKRFHAEIQKPFDLEKDPLTRITLFHKADGSQIFLYVAHHIISDMWSLAIFMYELNQIYSANGQNNLPPINFTYLDYARQMNRELAGKIGKRHLQFWKERLAEPLPILNLHTDKPRPAVQTYKGLTETAKVDSATRKKLEALAEQNGTTLYALLLSAFKVLLHKYTAQEDIIIGTATTGRTKPEFAPLLGYFVNPVALRSEVRDDKLFTDYLAEMRDIVLDALEHQDYPFNLLVEQLKPRRDPSRTPVFQLMFVYQKAYLLHESGMSGLAVAEEGGSMKLGDLTLESISIEDRVVPFDMTMLMAEVDDGLGASLQYNTDLFTTATARQLLDRFVFLLSDIAGHADKRIGDYTLVDSGEQRMLLQRLNHKQEEYATIEPVHRVFEALAAQHPEKEAVVLNDRVMTYGQLNARANQIARMLCDRGVGANHIVGLSLQRSPDMVAAILGILKSGAAYLPLDADYPAARIEYMARDAAVSIIIGDRESAARLNTTGMQLINLDNEDLNRFEESNPDCKLTIDHLVYVIYTSGSTGRPKGVMVSHRNLYNLARAQIKEFRISAETRLLQFASISFDAAASEIFTTLLSGATLVLIDKTTQASGIELVDYIARNNISVATLPPSVLRVLPVERLDSIKTLISAGEPLSPDLAAKWCAGRYMINAYGPTEGTVCASAYGFTEVEADATSIPIGTAIDNARLYVLDASLRPVPAGVPGELFISGMGVARGYLNQPALTADRFLPDPFNDLPGSRMYRSGDLVMVNNDGQLIFLDRLDHQVKIRGFRIELGEIENQIKNNSQVKDALVMAFGSKDKKLAAWVVPADAESFDKNTLIFDLHKTLPDYMVPGVVMALDAFPLTANGKIDRNALPKPEAQRRPFVKAETEQEQQLADIWQEVLQVEAVGIHDNFFDLGGHSLSIVQVQNKIREQLEKEVNIVDLFRYPTINALAKFMAGGSNGKETIEKSQDRASKAKDAAARAAQMRARVQRRKS</sequence>
<feature type="active site" description="Proton acceptor; for dehydratase activity" evidence="15">
    <location>
        <position position="1686"/>
    </location>
</feature>
<dbReference type="SMART" id="SM00826">
    <property type="entry name" value="PKS_DH"/>
    <property type="match status" value="1"/>
</dbReference>
<dbReference type="SUPFAM" id="SSF53901">
    <property type="entry name" value="Thiolase-like"/>
    <property type="match status" value="1"/>
</dbReference>
<dbReference type="FunFam" id="3.40.47.10:FF:000019">
    <property type="entry name" value="Polyketide synthase type I"/>
    <property type="match status" value="1"/>
</dbReference>
<dbReference type="CDD" id="cd00833">
    <property type="entry name" value="PKS"/>
    <property type="match status" value="1"/>
</dbReference>
<dbReference type="CDD" id="cd05930">
    <property type="entry name" value="A_NRPS"/>
    <property type="match status" value="1"/>
</dbReference>
<dbReference type="InterPro" id="IPR036736">
    <property type="entry name" value="ACP-like_sf"/>
</dbReference>
<dbReference type="FunFam" id="3.40.50.980:FF:000001">
    <property type="entry name" value="Non-ribosomal peptide synthetase"/>
    <property type="match status" value="1"/>
</dbReference>
<dbReference type="InterPro" id="IPR000873">
    <property type="entry name" value="AMP-dep_synth/lig_dom"/>
</dbReference>
<evidence type="ECO:0000256" key="12">
    <source>
        <dbReference type="ARBA" id="ARBA00023315"/>
    </source>
</evidence>
<dbReference type="Gene3D" id="3.40.50.720">
    <property type="entry name" value="NAD(P)-binding Rossmann-like Domain"/>
    <property type="match status" value="3"/>
</dbReference>
<dbReference type="InterPro" id="IPR057326">
    <property type="entry name" value="KR_dom"/>
</dbReference>
<feature type="domain" description="PKS/mFAS DH" evidence="20">
    <location>
        <begin position="1653"/>
        <end position="1940"/>
    </location>
</feature>
<feature type="domain" description="Carrier" evidence="18">
    <location>
        <begin position="656"/>
        <end position="733"/>
    </location>
</feature>
<keyword evidence="8" id="KW-0521">NADP</keyword>
<dbReference type="FunFam" id="2.30.38.10:FF:000001">
    <property type="entry name" value="Non-ribosomal peptide synthetase PvdI"/>
    <property type="match status" value="1"/>
</dbReference>
<evidence type="ECO:0000256" key="2">
    <source>
        <dbReference type="ARBA" id="ARBA00006432"/>
    </source>
</evidence>
<dbReference type="GO" id="GO:0043041">
    <property type="term" value="P:amino acid activation for nonribosomal peptide biosynthetic process"/>
    <property type="evidence" value="ECO:0007669"/>
    <property type="project" value="UniProtKB-ARBA"/>
</dbReference>
<evidence type="ECO:0000256" key="1">
    <source>
        <dbReference type="ARBA" id="ARBA00004496"/>
    </source>
</evidence>
<dbReference type="SMART" id="SM00823">
    <property type="entry name" value="PKS_PP"/>
    <property type="match status" value="3"/>
</dbReference>
<dbReference type="PANTHER" id="PTHR43775:SF37">
    <property type="entry name" value="SI:DKEY-61P9.11"/>
    <property type="match status" value="1"/>
</dbReference>
<dbReference type="InterPro" id="IPR016036">
    <property type="entry name" value="Malonyl_transacylase_ACP-bd"/>
</dbReference>
<dbReference type="PROSITE" id="PS00455">
    <property type="entry name" value="AMP_BINDING"/>
    <property type="match status" value="2"/>
</dbReference>
<dbReference type="Pfam" id="PF08240">
    <property type="entry name" value="ADH_N"/>
    <property type="match status" value="1"/>
</dbReference>
<dbReference type="FunFam" id="3.40.50.12780:FF:000012">
    <property type="entry name" value="Non-ribosomal peptide synthetase"/>
    <property type="match status" value="1"/>
</dbReference>
<comment type="similarity">
    <text evidence="2">Belongs to the ATP-dependent AMP-binding enzyme family.</text>
</comment>
<dbReference type="Gene3D" id="3.30.559.30">
    <property type="entry name" value="Nonribosomal peptide synthetase, condensation domain"/>
    <property type="match status" value="1"/>
</dbReference>
<dbReference type="CDD" id="cd05195">
    <property type="entry name" value="enoyl_red"/>
    <property type="match status" value="1"/>
</dbReference>
<dbReference type="GO" id="GO:0031177">
    <property type="term" value="F:phosphopantetheine binding"/>
    <property type="evidence" value="ECO:0007669"/>
    <property type="project" value="InterPro"/>
</dbReference>
<comment type="similarity">
    <text evidence="13">In the C-terminal section; belongs to the NRP synthetase family.</text>
</comment>
<dbReference type="Gene3D" id="3.40.50.980">
    <property type="match status" value="2"/>
</dbReference>
<evidence type="ECO:0000256" key="4">
    <source>
        <dbReference type="ARBA" id="ARBA00022490"/>
    </source>
</evidence>
<evidence type="ECO:0000256" key="8">
    <source>
        <dbReference type="ARBA" id="ARBA00022857"/>
    </source>
</evidence>
<dbReference type="GO" id="GO:0071770">
    <property type="term" value="P:DIM/DIP cell wall layer assembly"/>
    <property type="evidence" value="ECO:0007669"/>
    <property type="project" value="TreeGrafter"/>
</dbReference>
<dbReference type="InterPro" id="IPR010071">
    <property type="entry name" value="AA_adenyl_dom"/>
</dbReference>
<feature type="transmembrane region" description="Helical" evidence="17">
    <location>
        <begin position="80"/>
        <end position="100"/>
    </location>
</feature>
<dbReference type="SMART" id="SM00825">
    <property type="entry name" value="PKS_KS"/>
    <property type="match status" value="1"/>
</dbReference>
<feature type="compositionally biased region" description="Basic and acidic residues" evidence="16">
    <location>
        <begin position="3932"/>
        <end position="3948"/>
    </location>
</feature>
<dbReference type="Pfam" id="PF00550">
    <property type="entry name" value="PP-binding"/>
    <property type="match status" value="3"/>
</dbReference>
<dbReference type="Proteomes" id="UP000886005">
    <property type="component" value="Unassembled WGS sequence"/>
</dbReference>
<evidence type="ECO:0000256" key="3">
    <source>
        <dbReference type="ARBA" id="ARBA00022450"/>
    </source>
</evidence>
<dbReference type="SUPFAM" id="SSF52777">
    <property type="entry name" value="CoA-dependent acyltransferases"/>
    <property type="match status" value="2"/>
</dbReference>
<dbReference type="NCBIfam" id="TIGR01733">
    <property type="entry name" value="AA-adenyl-dom"/>
    <property type="match status" value="1"/>
</dbReference>
<dbReference type="Gene3D" id="3.30.559.10">
    <property type="entry name" value="Chloramphenicol acetyltransferase-like domain"/>
    <property type="match status" value="1"/>
</dbReference>
<dbReference type="Pfam" id="PF08659">
    <property type="entry name" value="KR"/>
    <property type="match status" value="1"/>
</dbReference>
<dbReference type="GO" id="GO:0044550">
    <property type="term" value="P:secondary metabolite biosynthetic process"/>
    <property type="evidence" value="ECO:0007669"/>
    <property type="project" value="UniProtKB-ARBA"/>
</dbReference>
<dbReference type="Pfam" id="PF00501">
    <property type="entry name" value="AMP-binding"/>
    <property type="match status" value="2"/>
</dbReference>
<dbReference type="InterPro" id="IPR016039">
    <property type="entry name" value="Thiolase-like"/>
</dbReference>
<feature type="active site" description="Proton donor; for dehydratase activity" evidence="15">
    <location>
        <position position="1853"/>
    </location>
</feature>
<proteinExistence type="inferred from homology"/>
<dbReference type="InterPro" id="IPR020843">
    <property type="entry name" value="ER"/>
</dbReference>
<feature type="region of interest" description="C-terminal hotdog fold" evidence="15">
    <location>
        <begin position="1792"/>
        <end position="1940"/>
    </location>
</feature>
<dbReference type="FunFam" id="3.40.366.10:FF:000002">
    <property type="entry name" value="Probable polyketide synthase 2"/>
    <property type="match status" value="1"/>
</dbReference>
<dbReference type="SUPFAM" id="SSF51735">
    <property type="entry name" value="NAD(P)-binding Rossmann-fold domains"/>
    <property type="match status" value="3"/>
</dbReference>
<dbReference type="SMART" id="SM00829">
    <property type="entry name" value="PKS_ER"/>
    <property type="match status" value="1"/>
</dbReference>
<dbReference type="InterPro" id="IPR020845">
    <property type="entry name" value="AMP-binding_CS"/>
</dbReference>
<dbReference type="FunFam" id="1.10.1200.10:FF:000016">
    <property type="entry name" value="Non-ribosomal peptide synthase"/>
    <property type="match status" value="1"/>
</dbReference>
<dbReference type="InterPro" id="IPR045851">
    <property type="entry name" value="AMP-bd_C_sf"/>
</dbReference>
<dbReference type="GO" id="GO:0006633">
    <property type="term" value="P:fatty acid biosynthetic process"/>
    <property type="evidence" value="ECO:0007669"/>
    <property type="project" value="InterPro"/>
</dbReference>
<protein>
    <submittedName>
        <fullName evidence="21">Amino acid adenylation domain-containing protein</fullName>
    </submittedName>
</protein>
<dbReference type="InterPro" id="IPR013154">
    <property type="entry name" value="ADH-like_N"/>
</dbReference>
<dbReference type="InterPro" id="IPR020806">
    <property type="entry name" value="PKS_PP-bd"/>
</dbReference>
<keyword evidence="10" id="KW-0443">Lipid metabolism</keyword>
<dbReference type="SUPFAM" id="SSF52151">
    <property type="entry name" value="FabD/lysophospholipase-like"/>
    <property type="match status" value="1"/>
</dbReference>
<dbReference type="Gene3D" id="3.40.47.10">
    <property type="match status" value="1"/>
</dbReference>
<dbReference type="Pfam" id="PF16197">
    <property type="entry name" value="KAsynt_C_assoc"/>
    <property type="match status" value="1"/>
</dbReference>
<dbReference type="InterPro" id="IPR013968">
    <property type="entry name" value="PKS_KR"/>
</dbReference>
<dbReference type="Pfam" id="PF00109">
    <property type="entry name" value="ketoacyl-synt"/>
    <property type="match status" value="1"/>
</dbReference>
<dbReference type="FunFam" id="3.40.50.720:FF:000209">
    <property type="entry name" value="Polyketide synthase Pks12"/>
    <property type="match status" value="1"/>
</dbReference>
<dbReference type="SUPFAM" id="SSF56801">
    <property type="entry name" value="Acetyl-CoA synthetase-like"/>
    <property type="match status" value="2"/>
</dbReference>
<dbReference type="InterPro" id="IPR011032">
    <property type="entry name" value="GroES-like_sf"/>
</dbReference>
<dbReference type="PANTHER" id="PTHR43775">
    <property type="entry name" value="FATTY ACID SYNTHASE"/>
    <property type="match status" value="1"/>
</dbReference>
<evidence type="ECO:0000256" key="16">
    <source>
        <dbReference type="SAM" id="MobiDB-lite"/>
    </source>
</evidence>
<dbReference type="Pfam" id="PF13193">
    <property type="entry name" value="AMP-binding_C"/>
    <property type="match status" value="1"/>
</dbReference>
<keyword evidence="12" id="KW-0012">Acyltransferase</keyword>
<dbReference type="Pfam" id="PF14765">
    <property type="entry name" value="PS-DH"/>
    <property type="match status" value="1"/>
</dbReference>
<dbReference type="InterPro" id="IPR025110">
    <property type="entry name" value="AMP-bd_C"/>
</dbReference>
<dbReference type="InterPro" id="IPR023213">
    <property type="entry name" value="CAT-like_dom_sf"/>
</dbReference>
<dbReference type="InterPro" id="IPR014031">
    <property type="entry name" value="Ketoacyl_synth_C"/>
</dbReference>
<dbReference type="PROSITE" id="PS52019">
    <property type="entry name" value="PKS_MFAS_DH"/>
    <property type="match status" value="1"/>
</dbReference>
<dbReference type="Gene3D" id="3.40.50.12780">
    <property type="entry name" value="N-terminal domain of ligase-like"/>
    <property type="match status" value="1"/>
</dbReference>
<dbReference type="InterPro" id="IPR032821">
    <property type="entry name" value="PKS_assoc"/>
</dbReference>
<dbReference type="Pfam" id="PF02801">
    <property type="entry name" value="Ketoacyl-synt_C"/>
    <property type="match status" value="1"/>
</dbReference>
<organism evidence="21">
    <name type="scientific">Caldithrix abyssi</name>
    <dbReference type="NCBI Taxonomy" id="187145"/>
    <lineage>
        <taxon>Bacteria</taxon>
        <taxon>Pseudomonadati</taxon>
        <taxon>Calditrichota</taxon>
        <taxon>Calditrichia</taxon>
        <taxon>Calditrichales</taxon>
        <taxon>Calditrichaceae</taxon>
        <taxon>Caldithrix</taxon>
    </lineage>
</organism>
<evidence type="ECO:0000259" key="18">
    <source>
        <dbReference type="PROSITE" id="PS50075"/>
    </source>
</evidence>
<keyword evidence="9" id="KW-0175">Coiled coil</keyword>
<dbReference type="FunFam" id="3.40.50.12780:FF:000013">
    <property type="entry name" value="Long-chain-fatty-acid--AMP ligase FadD32"/>
    <property type="match status" value="1"/>
</dbReference>
<dbReference type="SMART" id="SM00822">
    <property type="entry name" value="PKS_KR"/>
    <property type="match status" value="1"/>
</dbReference>
<dbReference type="CDD" id="cd05931">
    <property type="entry name" value="FAAL"/>
    <property type="match status" value="1"/>
</dbReference>
<dbReference type="SUPFAM" id="SSF50129">
    <property type="entry name" value="GroES-like"/>
    <property type="match status" value="1"/>
</dbReference>
<dbReference type="InterPro" id="IPR001242">
    <property type="entry name" value="Condensation_dom"/>
</dbReference>
<evidence type="ECO:0000256" key="14">
    <source>
        <dbReference type="ARBA" id="ARBA00054155"/>
    </source>
</evidence>
<keyword evidence="6" id="KW-0808">Transferase</keyword>
<keyword evidence="17" id="KW-0812">Transmembrane</keyword>
<comment type="subcellular location">
    <subcellularLocation>
        <location evidence="1">Cytoplasm</location>
    </subcellularLocation>
</comment>
<dbReference type="EMBL" id="DRLD01000201">
    <property type="protein sequence ID" value="HED10466.1"/>
    <property type="molecule type" value="Genomic_DNA"/>
</dbReference>